<sequence length="272" mass="29125">MQANRSPAAGGGPHAVFLHSTGMGPFMWRPFAEHLPESWVLHTPVHIGYPPGPLLPRGHAASLQDDVEAVLQQLPTGVDELHLGAHSYGALVALKLALSGRAPVTSLWLYEPVMYGALRLQPSQPNADVAAEIERLYSHPAYQTIDAEEGGNDAWLQGFIEHWNGPGAWAAMPEGLKAKTRAVGWKMYMEVRNQAADTARFEDHRVGLPLTIVVGEHTTAAARAMAESLARANPGARLEVLAGQGHMAPATAFTSVAPSILRHLAWATGEAA</sequence>
<proteinExistence type="predicted"/>
<dbReference type="EMBL" id="JBBUTG010000001">
    <property type="protein sequence ID" value="MEK8029563.1"/>
    <property type="molecule type" value="Genomic_DNA"/>
</dbReference>
<reference evidence="2 3" key="1">
    <citation type="submission" date="2024-04" db="EMBL/GenBank/DDBJ databases">
        <title>Novel species of the genus Ideonella isolated from streams.</title>
        <authorList>
            <person name="Lu H."/>
        </authorList>
    </citation>
    <scope>NUCLEOTIDE SEQUENCE [LARGE SCALE GENOMIC DNA]</scope>
    <source>
        <strain evidence="2 3">DXS29W</strain>
    </source>
</reference>
<name>A0ABU9BM13_9BURK</name>
<feature type="domain" description="AB hydrolase-1" evidence="1">
    <location>
        <begin position="16"/>
        <end position="248"/>
    </location>
</feature>
<dbReference type="RefSeq" id="WP_341423900.1">
    <property type="nucleotide sequence ID" value="NZ_JBBUTG010000001.1"/>
</dbReference>
<dbReference type="InterPro" id="IPR029058">
    <property type="entry name" value="AB_hydrolase_fold"/>
</dbReference>
<dbReference type="GO" id="GO:0016787">
    <property type="term" value="F:hydrolase activity"/>
    <property type="evidence" value="ECO:0007669"/>
    <property type="project" value="UniProtKB-KW"/>
</dbReference>
<evidence type="ECO:0000259" key="1">
    <source>
        <dbReference type="Pfam" id="PF12697"/>
    </source>
</evidence>
<dbReference type="PANTHER" id="PTHR43798">
    <property type="entry name" value="MONOACYLGLYCEROL LIPASE"/>
    <property type="match status" value="1"/>
</dbReference>
<organism evidence="2 3">
    <name type="scientific">Ideonella lacteola</name>
    <dbReference type="NCBI Taxonomy" id="2984193"/>
    <lineage>
        <taxon>Bacteria</taxon>
        <taxon>Pseudomonadati</taxon>
        <taxon>Pseudomonadota</taxon>
        <taxon>Betaproteobacteria</taxon>
        <taxon>Burkholderiales</taxon>
        <taxon>Sphaerotilaceae</taxon>
        <taxon>Ideonella</taxon>
    </lineage>
</organism>
<dbReference type="Proteomes" id="UP001371218">
    <property type="component" value="Unassembled WGS sequence"/>
</dbReference>
<dbReference type="SUPFAM" id="SSF53474">
    <property type="entry name" value="alpha/beta-Hydrolases"/>
    <property type="match status" value="1"/>
</dbReference>
<dbReference type="Pfam" id="PF12697">
    <property type="entry name" value="Abhydrolase_6"/>
    <property type="match status" value="1"/>
</dbReference>
<accession>A0ABU9BM13</accession>
<protein>
    <submittedName>
        <fullName evidence="2">Alpha/beta hydrolase</fullName>
    </submittedName>
</protein>
<gene>
    <name evidence="2" type="ORF">AACH06_01910</name>
</gene>
<dbReference type="InterPro" id="IPR000073">
    <property type="entry name" value="AB_hydrolase_1"/>
</dbReference>
<keyword evidence="3" id="KW-1185">Reference proteome</keyword>
<keyword evidence="2" id="KW-0378">Hydrolase</keyword>
<dbReference type="PANTHER" id="PTHR43798:SF33">
    <property type="entry name" value="HYDROLASE, PUTATIVE (AFU_ORTHOLOGUE AFUA_2G14860)-RELATED"/>
    <property type="match status" value="1"/>
</dbReference>
<comment type="caution">
    <text evidence="2">The sequence shown here is derived from an EMBL/GenBank/DDBJ whole genome shotgun (WGS) entry which is preliminary data.</text>
</comment>
<evidence type="ECO:0000313" key="3">
    <source>
        <dbReference type="Proteomes" id="UP001371218"/>
    </source>
</evidence>
<dbReference type="InterPro" id="IPR050266">
    <property type="entry name" value="AB_hydrolase_sf"/>
</dbReference>
<evidence type="ECO:0000313" key="2">
    <source>
        <dbReference type="EMBL" id="MEK8029563.1"/>
    </source>
</evidence>
<dbReference type="Gene3D" id="3.40.50.1820">
    <property type="entry name" value="alpha/beta hydrolase"/>
    <property type="match status" value="1"/>
</dbReference>